<evidence type="ECO:0000313" key="2">
    <source>
        <dbReference type="EMBL" id="KAG8629590.1"/>
    </source>
</evidence>
<evidence type="ECO:0000256" key="1">
    <source>
        <dbReference type="SAM" id="MobiDB-lite"/>
    </source>
</evidence>
<keyword evidence="3" id="KW-1185">Reference proteome</keyword>
<dbReference type="AlphaFoldDB" id="A0A8K0L8T4"/>
<sequence length="210" mass="24036">MSFLKDLVSNFTDNDSQPSGPPPRVPQPWFTEWDSREGRWLFINNDTGDRTYDFPSEYGFSEGAANWAGRKVGEAEELGDDVRQDYDNAKYGAEERIDNGINRVEDIPQDIRQDYDNFENRVEGGFDRFAHRVENLPEDLSYGAGEAYGKAQQFGQDVEDIPQDVEQSFDRFGNRVEESYDDARDDARRFGDEQEGAFDAGRNQGRGDGW</sequence>
<evidence type="ECO:0008006" key="4">
    <source>
        <dbReference type="Google" id="ProtNLM"/>
    </source>
</evidence>
<accession>A0A8K0L8T4</accession>
<evidence type="ECO:0000313" key="3">
    <source>
        <dbReference type="Proteomes" id="UP000809789"/>
    </source>
</evidence>
<dbReference type="OrthoDB" id="2367685at2759"/>
<comment type="caution">
    <text evidence="2">The sequence shown here is derived from an EMBL/GenBank/DDBJ whole genome shotgun (WGS) entry which is preliminary data.</text>
</comment>
<feature type="compositionally biased region" description="Basic and acidic residues" evidence="1">
    <location>
        <begin position="171"/>
        <end position="192"/>
    </location>
</feature>
<proteinExistence type="predicted"/>
<feature type="region of interest" description="Disordered" evidence="1">
    <location>
        <begin position="171"/>
        <end position="210"/>
    </location>
</feature>
<feature type="region of interest" description="Disordered" evidence="1">
    <location>
        <begin position="1"/>
        <end position="30"/>
    </location>
</feature>
<dbReference type="Proteomes" id="UP000809789">
    <property type="component" value="Unassembled WGS sequence"/>
</dbReference>
<gene>
    <name evidence="2" type="ORF">KVT40_003455</name>
</gene>
<protein>
    <recommendedName>
        <fullName evidence="4">WW domain-containing protein</fullName>
    </recommendedName>
</protein>
<name>A0A8K0L8T4_9PEZI</name>
<reference evidence="2" key="1">
    <citation type="submission" date="2021-07" db="EMBL/GenBank/DDBJ databases">
        <title>Elsinoe batatas strain:CRI-CJ2 Genome sequencing and assembly.</title>
        <authorList>
            <person name="Huang L."/>
        </authorList>
    </citation>
    <scope>NUCLEOTIDE SEQUENCE</scope>
    <source>
        <strain evidence="2">CRI-CJ2</strain>
    </source>
</reference>
<organism evidence="2 3">
    <name type="scientific">Elsinoe batatas</name>
    <dbReference type="NCBI Taxonomy" id="2601811"/>
    <lineage>
        <taxon>Eukaryota</taxon>
        <taxon>Fungi</taxon>
        <taxon>Dikarya</taxon>
        <taxon>Ascomycota</taxon>
        <taxon>Pezizomycotina</taxon>
        <taxon>Dothideomycetes</taxon>
        <taxon>Dothideomycetidae</taxon>
        <taxon>Myriangiales</taxon>
        <taxon>Elsinoaceae</taxon>
        <taxon>Elsinoe</taxon>
    </lineage>
</organism>
<dbReference type="EMBL" id="JAESVG020000003">
    <property type="protein sequence ID" value="KAG8629590.1"/>
    <property type="molecule type" value="Genomic_DNA"/>
</dbReference>